<keyword evidence="1" id="KW-0732">Signal</keyword>
<evidence type="ECO:0000313" key="3">
    <source>
        <dbReference type="Proteomes" id="UP001608902"/>
    </source>
</evidence>
<organism evidence="2 3">
    <name type="scientific">Gnathostoma spinigerum</name>
    <dbReference type="NCBI Taxonomy" id="75299"/>
    <lineage>
        <taxon>Eukaryota</taxon>
        <taxon>Metazoa</taxon>
        <taxon>Ecdysozoa</taxon>
        <taxon>Nematoda</taxon>
        <taxon>Chromadorea</taxon>
        <taxon>Rhabditida</taxon>
        <taxon>Spirurina</taxon>
        <taxon>Gnathostomatomorpha</taxon>
        <taxon>Gnathostomatoidea</taxon>
        <taxon>Gnathostomatidae</taxon>
        <taxon>Gnathostoma</taxon>
    </lineage>
</organism>
<keyword evidence="3" id="KW-1185">Reference proteome</keyword>
<sequence>MCPSFRSWKLLIVTAIARTVSLTCFDGADCLSAGKCGECTGIACMRFRTFNLEHSHQYAMTCFPYATRSFQLQPAGCHISDTAEGEVCVCYDRDYCNSVKRLTNCISVILIIHFLVLI</sequence>
<dbReference type="Proteomes" id="UP001608902">
    <property type="component" value="Unassembled WGS sequence"/>
</dbReference>
<comment type="caution">
    <text evidence="2">The sequence shown here is derived from an EMBL/GenBank/DDBJ whole genome shotgun (WGS) entry which is preliminary data.</text>
</comment>
<name>A0ABD6E5N8_9BILA</name>
<feature type="chain" id="PRO_5044849747" evidence="1">
    <location>
        <begin position="22"/>
        <end position="118"/>
    </location>
</feature>
<protein>
    <submittedName>
        <fullName evidence="2">Uncharacterized protein</fullName>
    </submittedName>
</protein>
<dbReference type="EMBL" id="JBGFUD010000862">
    <property type="protein sequence ID" value="MFH4975353.1"/>
    <property type="molecule type" value="Genomic_DNA"/>
</dbReference>
<dbReference type="AlphaFoldDB" id="A0ABD6E5N8"/>
<feature type="signal peptide" evidence="1">
    <location>
        <begin position="1"/>
        <end position="21"/>
    </location>
</feature>
<proteinExistence type="predicted"/>
<accession>A0ABD6E5N8</accession>
<gene>
    <name evidence="2" type="ORF">AB6A40_002062</name>
</gene>
<reference evidence="2 3" key="1">
    <citation type="submission" date="2024-08" db="EMBL/GenBank/DDBJ databases">
        <title>Gnathostoma spinigerum genome.</title>
        <authorList>
            <person name="Gonzalez-Bertolin B."/>
            <person name="Monzon S."/>
            <person name="Zaballos A."/>
            <person name="Jimenez P."/>
            <person name="Dekumyoy P."/>
            <person name="Varona S."/>
            <person name="Cuesta I."/>
            <person name="Sumanam S."/>
            <person name="Adisakwattana P."/>
            <person name="Gasser R.B."/>
            <person name="Hernandez-Gonzalez A."/>
            <person name="Young N.D."/>
            <person name="Perteguer M.J."/>
        </authorList>
    </citation>
    <scope>NUCLEOTIDE SEQUENCE [LARGE SCALE GENOMIC DNA]</scope>
    <source>
        <strain evidence="2">AL3</strain>
        <tissue evidence="2">Liver</tissue>
    </source>
</reference>
<evidence type="ECO:0000256" key="1">
    <source>
        <dbReference type="SAM" id="SignalP"/>
    </source>
</evidence>
<evidence type="ECO:0000313" key="2">
    <source>
        <dbReference type="EMBL" id="MFH4975353.1"/>
    </source>
</evidence>